<gene>
    <name evidence="2" type="ORF">ASJ81_00900</name>
</gene>
<keyword evidence="1" id="KW-0472">Membrane</keyword>
<reference evidence="2 3" key="1">
    <citation type="journal article" date="2017" name="BMC Genomics">
        <title>Genomic analysis of methanogenic archaea reveals a shift towards energy conservation.</title>
        <authorList>
            <person name="Gilmore S.P."/>
            <person name="Henske J.K."/>
            <person name="Sexton J.A."/>
            <person name="Solomon K.V."/>
            <person name="Seppala S."/>
            <person name="Yoo J.I."/>
            <person name="Huyett L.M."/>
            <person name="Pressman A."/>
            <person name="Cogan J.Z."/>
            <person name="Kivenson V."/>
            <person name="Peng X."/>
            <person name="Tan Y."/>
            <person name="Valentine D.L."/>
            <person name="O'Malley M.A."/>
        </authorList>
    </citation>
    <scope>NUCLEOTIDE SEQUENCE [LARGE SCALE GENOMIC DNA]</scope>
    <source>
        <strain evidence="2 3">MC-15</strain>
    </source>
</reference>
<protein>
    <submittedName>
        <fullName evidence="2">Uncharacterized protein</fullName>
    </submittedName>
</protein>
<dbReference type="AlphaFoldDB" id="A0A2A2HVB4"/>
<comment type="caution">
    <text evidence="2">The sequence shown here is derived from an EMBL/GenBank/DDBJ whole genome shotgun (WGS) entry which is preliminary data.</text>
</comment>
<evidence type="ECO:0000313" key="3">
    <source>
        <dbReference type="Proteomes" id="UP000218164"/>
    </source>
</evidence>
<dbReference type="Proteomes" id="UP000218164">
    <property type="component" value="Unassembled WGS sequence"/>
</dbReference>
<feature type="transmembrane region" description="Helical" evidence="1">
    <location>
        <begin position="12"/>
        <end position="32"/>
    </location>
</feature>
<proteinExistence type="predicted"/>
<dbReference type="EMBL" id="LMVP01000112">
    <property type="protein sequence ID" value="PAV13236.1"/>
    <property type="molecule type" value="Genomic_DNA"/>
</dbReference>
<evidence type="ECO:0000313" key="2">
    <source>
        <dbReference type="EMBL" id="PAV13236.1"/>
    </source>
</evidence>
<accession>A0A2A2HVB4</accession>
<evidence type="ECO:0000256" key="1">
    <source>
        <dbReference type="SAM" id="Phobius"/>
    </source>
</evidence>
<keyword evidence="3" id="KW-1185">Reference proteome</keyword>
<name>A0A2A2HVB4_9EURY</name>
<organism evidence="2 3">
    <name type="scientific">Methanosarcina spelaei</name>
    <dbReference type="NCBI Taxonomy" id="1036679"/>
    <lineage>
        <taxon>Archaea</taxon>
        <taxon>Methanobacteriati</taxon>
        <taxon>Methanobacteriota</taxon>
        <taxon>Stenosarchaea group</taxon>
        <taxon>Methanomicrobia</taxon>
        <taxon>Methanosarcinales</taxon>
        <taxon>Methanosarcinaceae</taxon>
        <taxon>Methanosarcina</taxon>
    </lineage>
</organism>
<keyword evidence="1" id="KW-1133">Transmembrane helix</keyword>
<sequence length="82" mass="9573">MKNSIIGPSYNTQFINLLIFINWFSSLFYKTILSTNFSLFYKAVLSTNFSLFYKEDPGITFSELIPAIDNILRFFVCFIFSV</sequence>
<keyword evidence="1" id="KW-0812">Transmembrane</keyword>